<reference evidence="2" key="1">
    <citation type="journal article" date="2013" name="G3 (Bethesda)">
        <title>Comparative genomics of a plant-pathogenic fungus, Pyrenophora tritici-repentis, reveals transduplication and the impact of repeat elements on pathogenicity and population divergence.</title>
        <authorList>
            <person name="Manning V.A."/>
            <person name="Pandelova I."/>
            <person name="Dhillon B."/>
            <person name="Wilhelm L.J."/>
            <person name="Goodwin S.B."/>
            <person name="Berlin A.M."/>
            <person name="Figueroa M."/>
            <person name="Freitag M."/>
            <person name="Hane J.K."/>
            <person name="Henrissat B."/>
            <person name="Holman W.H."/>
            <person name="Kodira C.D."/>
            <person name="Martin J."/>
            <person name="Oliver R.P."/>
            <person name="Robbertse B."/>
            <person name="Schackwitz W."/>
            <person name="Schwartz D.C."/>
            <person name="Spatafora J.W."/>
            <person name="Turgeon B.G."/>
            <person name="Yandava C."/>
            <person name="Young S."/>
            <person name="Zhou S."/>
            <person name="Zeng Q."/>
            <person name="Grigoriev I.V."/>
            <person name="Ma L.-J."/>
            <person name="Ciuffetti L.M."/>
        </authorList>
    </citation>
    <scope>NUCLEOTIDE SEQUENCE [LARGE SCALE GENOMIC DNA]</scope>
    <source>
        <strain evidence="2">Pt-1C-BFP</strain>
    </source>
</reference>
<dbReference type="HOGENOM" id="CLU_1267465_0_0_1"/>
<evidence type="ECO:0000313" key="2">
    <source>
        <dbReference type="Proteomes" id="UP000001471"/>
    </source>
</evidence>
<accession>B2WMA7</accession>
<dbReference type="OrthoDB" id="3920644at2759"/>
<sequence>MFRQPDGSTTIRLFRTKPVELQEHLPGANQLASRRSFLNNAFFPSFGSQAHDAPSVNGFNSESPPGNFNFPPTSSLQFEHSESGSSSVGNTETCFCIESQTTYLHRMYELNVQQADVPLDQVLNLTRQAISPPTLPVYFGSFQVNTTGREGEILAMAVETEVQRCIELMEVLNEQSARPQQSQLSQPEIPEPVAHLSSDLKKYFILLKDRLGRDASSP</sequence>
<dbReference type="InParanoid" id="B2WMA7"/>
<evidence type="ECO:0000313" key="1">
    <source>
        <dbReference type="EMBL" id="EDU44167.1"/>
    </source>
</evidence>
<dbReference type="Proteomes" id="UP000001471">
    <property type="component" value="Unassembled WGS sequence"/>
</dbReference>
<dbReference type="AlphaFoldDB" id="B2WMA7"/>
<protein>
    <submittedName>
        <fullName evidence="1">Uncharacterized protein</fullName>
    </submittedName>
</protein>
<dbReference type="EMBL" id="DS231630">
    <property type="protein sequence ID" value="EDU44167.1"/>
    <property type="molecule type" value="Genomic_DNA"/>
</dbReference>
<proteinExistence type="predicted"/>
<organism evidence="1 2">
    <name type="scientific">Pyrenophora tritici-repentis (strain Pt-1C-BFP)</name>
    <name type="common">Wheat tan spot fungus</name>
    <name type="synonym">Drechslera tritici-repentis</name>
    <dbReference type="NCBI Taxonomy" id="426418"/>
    <lineage>
        <taxon>Eukaryota</taxon>
        <taxon>Fungi</taxon>
        <taxon>Dikarya</taxon>
        <taxon>Ascomycota</taxon>
        <taxon>Pezizomycotina</taxon>
        <taxon>Dothideomycetes</taxon>
        <taxon>Pleosporomycetidae</taxon>
        <taxon>Pleosporales</taxon>
        <taxon>Pleosporineae</taxon>
        <taxon>Pleosporaceae</taxon>
        <taxon>Pyrenophora</taxon>
    </lineage>
</organism>
<name>B2WMA7_PYRTR</name>
<gene>
    <name evidence="1" type="ORF">PTRG_11117</name>
</gene>